<evidence type="ECO:0000313" key="2">
    <source>
        <dbReference type="Proteomes" id="UP001239111"/>
    </source>
</evidence>
<evidence type="ECO:0000313" key="1">
    <source>
        <dbReference type="EMBL" id="KAJ8669864.1"/>
    </source>
</evidence>
<sequence>MRSLPQNIRDPVEAASTRKRLKMSKPCSQSVLFGFKERKERDCATLKMANINDERHTESEHSWTWVVKRCSKNFKMSYGSCRTSPTFIIGKFTFELRWYPGGFDYSTREYVGVFLKLREPSCEASIKFSVHIGFDTIKMFKMTKCEKNFQPRNENCSFYGDNKLVEREVLLDQVLKLSNDKLMIMCVIYGLDTTESHHRLLKLDGYGTFLNNEKLSDVNIVVGNKIIHAHKFVLVNGSKVFAAMFDHNMTENEEGIVKIDDVEYDVMFEILRYMYTGKVERIVHKTKELFVAADKYDLSDLKKTCRKYLCMNLCPDNFFDYLKFSELHEVTELTETAETFFSSRGGEVTDLQNFKESLVELDNSVTANLFRQAFKRPRLA</sequence>
<reference evidence="1" key="1">
    <citation type="submission" date="2023-04" db="EMBL/GenBank/DDBJ databases">
        <title>A chromosome-level genome assembly of the parasitoid wasp Eretmocerus hayati.</title>
        <authorList>
            <person name="Zhong Y."/>
            <person name="Liu S."/>
            <person name="Liu Y."/>
        </authorList>
    </citation>
    <scope>NUCLEOTIDE SEQUENCE</scope>
    <source>
        <strain evidence="1">ZJU_SS_LIU_2023</strain>
    </source>
</reference>
<dbReference type="EMBL" id="CM056743">
    <property type="protein sequence ID" value="KAJ8669864.1"/>
    <property type="molecule type" value="Genomic_DNA"/>
</dbReference>
<keyword evidence="2" id="KW-1185">Reference proteome</keyword>
<organism evidence="1 2">
    <name type="scientific">Eretmocerus hayati</name>
    <dbReference type="NCBI Taxonomy" id="131215"/>
    <lineage>
        <taxon>Eukaryota</taxon>
        <taxon>Metazoa</taxon>
        <taxon>Ecdysozoa</taxon>
        <taxon>Arthropoda</taxon>
        <taxon>Hexapoda</taxon>
        <taxon>Insecta</taxon>
        <taxon>Pterygota</taxon>
        <taxon>Neoptera</taxon>
        <taxon>Endopterygota</taxon>
        <taxon>Hymenoptera</taxon>
        <taxon>Apocrita</taxon>
        <taxon>Proctotrupomorpha</taxon>
        <taxon>Chalcidoidea</taxon>
        <taxon>Aphelinidae</taxon>
        <taxon>Aphelininae</taxon>
        <taxon>Eretmocerus</taxon>
    </lineage>
</organism>
<gene>
    <name evidence="1" type="ORF">QAD02_001123</name>
</gene>
<name>A0ACC2NF57_9HYME</name>
<accession>A0ACC2NF57</accession>
<protein>
    <submittedName>
        <fullName evidence="1">Uncharacterized protein</fullName>
    </submittedName>
</protein>
<dbReference type="Proteomes" id="UP001239111">
    <property type="component" value="Chromosome 3"/>
</dbReference>
<comment type="caution">
    <text evidence="1">The sequence shown here is derived from an EMBL/GenBank/DDBJ whole genome shotgun (WGS) entry which is preliminary data.</text>
</comment>
<proteinExistence type="predicted"/>